<dbReference type="PROSITE" id="PS00122">
    <property type="entry name" value="CARBOXYLESTERASE_B_1"/>
    <property type="match status" value="1"/>
</dbReference>
<dbReference type="EMBL" id="JACYWE010000002">
    <property type="protein sequence ID" value="MBD8505766.1"/>
    <property type="molecule type" value="Genomic_DNA"/>
</dbReference>
<evidence type="ECO:0000256" key="2">
    <source>
        <dbReference type="ARBA" id="ARBA00022801"/>
    </source>
</evidence>
<protein>
    <recommendedName>
        <fullName evidence="3">Carboxylic ester hydrolase</fullName>
        <ecNumber evidence="3">3.1.1.-</ecNumber>
    </recommendedName>
</protein>
<dbReference type="InterPro" id="IPR029058">
    <property type="entry name" value="AB_hydrolase_fold"/>
</dbReference>
<reference evidence="5" key="1">
    <citation type="submission" date="2020-09" db="EMBL/GenBank/DDBJ databases">
        <title>Hoyosella lacisalsi sp. nov., a halotolerant actinobacterium isolated from soil of Lake Gudzhirganskoe.</title>
        <authorList>
            <person name="Yang Q."/>
            <person name="Guo P.Y."/>
            <person name="Liu S.W."/>
            <person name="Li F.N."/>
            <person name="Sun C.H."/>
        </authorList>
    </citation>
    <scope>NUCLEOTIDE SEQUENCE</scope>
    <source>
        <strain evidence="5">G463</strain>
    </source>
</reference>
<keyword evidence="6" id="KW-1185">Reference proteome</keyword>
<evidence type="ECO:0000313" key="5">
    <source>
        <dbReference type="EMBL" id="MBD8505766.1"/>
    </source>
</evidence>
<dbReference type="SUPFAM" id="SSF53474">
    <property type="entry name" value="alpha/beta-Hydrolases"/>
    <property type="match status" value="1"/>
</dbReference>
<evidence type="ECO:0000259" key="4">
    <source>
        <dbReference type="Pfam" id="PF00135"/>
    </source>
</evidence>
<dbReference type="AlphaFoldDB" id="A0A927JAL6"/>
<feature type="domain" description="Carboxylesterase type B" evidence="4">
    <location>
        <begin position="56"/>
        <end position="538"/>
    </location>
</feature>
<comment type="caution">
    <text evidence="5">The sequence shown here is derived from an EMBL/GenBank/DDBJ whole genome shotgun (WGS) entry which is preliminary data.</text>
</comment>
<dbReference type="Proteomes" id="UP000642993">
    <property type="component" value="Unassembled WGS sequence"/>
</dbReference>
<dbReference type="EC" id="3.1.1.-" evidence="3"/>
<sequence>MPPWDRGVSHNKTGRRSGHCQISLWSRTLLRRGHPTPGIATVEGVTGQLDIPRAAVETSIDGGRVRGTRVGGVTLWRGIPYAAAPVGELRFRAPEPPQPWTGTLDASRFGPIPPQEISRKLADPGADVEASEDCLSINVTAPAGARSEPLPVMVYIYGGSNTSGSAALDLYEGSALARDGNVVVVSFNYRLGALGFLDFSGYATSRQAFDTNLGLRDQIAALEWVRDNIAAFGGDPSNVTIFGESAGGIAVTALLCSPRAQGLFHRAIAQSPAIATTYEPQRARAVAAEFLDILDVCEHHAAEVLRGIPAAEFVAAADELKQRVMRTAPGAMAFGHVLDDLLPERPLDVLSSGRGPTVPLLIGTTDREGALFARGPEVIPTTIPSIERMFARTDPDRRDAVAAAYRGYPGRPAAIELGGDAMFWHPTLEAASGHSAVAPTFMYRYDYAPRMLRLLRMGATHATDLPAVFGTLDSRAAKVLTSVGGRRDLAAVSQRMRQHWTSFARDGEPRPDWPRYDTTARRTMIFDVQDRVDRDPRAARRLAWNGYRTYR</sequence>
<dbReference type="GO" id="GO:0016787">
    <property type="term" value="F:hydrolase activity"/>
    <property type="evidence" value="ECO:0007669"/>
    <property type="project" value="UniProtKB-KW"/>
</dbReference>
<dbReference type="InterPro" id="IPR050309">
    <property type="entry name" value="Type-B_Carboxylest/Lipase"/>
</dbReference>
<evidence type="ECO:0000256" key="3">
    <source>
        <dbReference type="RuleBase" id="RU361235"/>
    </source>
</evidence>
<accession>A0A927JAL6</accession>
<dbReference type="InterPro" id="IPR019826">
    <property type="entry name" value="Carboxylesterase_B_AS"/>
</dbReference>
<evidence type="ECO:0000256" key="1">
    <source>
        <dbReference type="ARBA" id="ARBA00005964"/>
    </source>
</evidence>
<dbReference type="Pfam" id="PF00135">
    <property type="entry name" value="COesterase"/>
    <property type="match status" value="1"/>
</dbReference>
<proteinExistence type="inferred from homology"/>
<keyword evidence="2 3" id="KW-0378">Hydrolase</keyword>
<comment type="similarity">
    <text evidence="1 3">Belongs to the type-B carboxylesterase/lipase family.</text>
</comment>
<gene>
    <name evidence="5" type="ORF">HT102_04615</name>
</gene>
<name>A0A927JAL6_9ACTN</name>
<evidence type="ECO:0000313" key="6">
    <source>
        <dbReference type="Proteomes" id="UP000642993"/>
    </source>
</evidence>
<dbReference type="Gene3D" id="3.40.50.1820">
    <property type="entry name" value="alpha/beta hydrolase"/>
    <property type="match status" value="1"/>
</dbReference>
<dbReference type="PANTHER" id="PTHR11559">
    <property type="entry name" value="CARBOXYLESTERASE"/>
    <property type="match status" value="1"/>
</dbReference>
<organism evidence="5 6">
    <name type="scientific">Lolliginicoccus lacisalsi</name>
    <dbReference type="NCBI Taxonomy" id="2742202"/>
    <lineage>
        <taxon>Bacteria</taxon>
        <taxon>Bacillati</taxon>
        <taxon>Actinomycetota</taxon>
        <taxon>Actinomycetes</taxon>
        <taxon>Mycobacteriales</taxon>
        <taxon>Hoyosellaceae</taxon>
        <taxon>Lolliginicoccus</taxon>
    </lineage>
</organism>
<dbReference type="InterPro" id="IPR002018">
    <property type="entry name" value="CarbesteraseB"/>
</dbReference>